<gene>
    <name evidence="3" type="ORF">IV203_012145</name>
</gene>
<dbReference type="SMART" id="SM00254">
    <property type="entry name" value="ShKT"/>
    <property type="match status" value="1"/>
</dbReference>
<reference evidence="3" key="2">
    <citation type="submission" date="2021-04" db="EMBL/GenBank/DDBJ databases">
        <authorList>
            <person name="Podell S."/>
        </authorList>
    </citation>
    <scope>NUCLEOTIDE SEQUENCE</scope>
    <source>
        <strain evidence="3">Hildebrandi</strain>
    </source>
</reference>
<proteinExistence type="predicted"/>
<feature type="signal peptide" evidence="1">
    <location>
        <begin position="1"/>
        <end position="22"/>
    </location>
</feature>
<sequence length="402" mass="46707">MKSSLFLVSMVVVAITSTPGSARTEKERIQEFYRRNHTWPVEKFSPETPGWRKLFEHRLRQVAELEDRMDRFEGYAQTLSASVVQQNYTQWGFGLARAPEPLMEDLRQAIREGVAKGPRLESHINAITEPRPWFIDRPDLTQRVLEELQEYPEKWVGFPLTANNAYGFRLYRNQSRLHVHVDKAATHVISFILHIDSSDDAEPWPILIEDFQGNTHEVILTSGDILFYESSKCFHGRPRKFNGSWYSSVFVHYYPATGYRELGYGDNDNKVFAVPPGWDDEPTTKYEIPLTMHGTTMEEEWCPNHWCGTIMSKKWSGPGEEGWVIDPDGKRRVLDASKIDKSKMRVPEENPNCRDMEEKCAEWASWESNECETNAPFMKKNCQKSCRLCEAMLPTVYEYDEL</sequence>
<evidence type="ECO:0000313" key="4">
    <source>
        <dbReference type="Proteomes" id="UP000693970"/>
    </source>
</evidence>
<evidence type="ECO:0000313" key="3">
    <source>
        <dbReference type="EMBL" id="KAG7349548.1"/>
    </source>
</evidence>
<dbReference type="Pfam" id="PF01549">
    <property type="entry name" value="ShK"/>
    <property type="match status" value="1"/>
</dbReference>
<reference evidence="3" key="1">
    <citation type="journal article" date="2021" name="Sci. Rep.">
        <title>Diploid genomic architecture of Nitzschia inconspicua, an elite biomass production diatom.</title>
        <authorList>
            <person name="Oliver A."/>
            <person name="Podell S."/>
            <person name="Pinowska A."/>
            <person name="Traller J.C."/>
            <person name="Smith S.R."/>
            <person name="McClure R."/>
            <person name="Beliaev A."/>
            <person name="Bohutskyi P."/>
            <person name="Hill E.A."/>
            <person name="Rabines A."/>
            <person name="Zheng H."/>
            <person name="Allen L.Z."/>
            <person name="Kuo A."/>
            <person name="Grigoriev I.V."/>
            <person name="Allen A.E."/>
            <person name="Hazlebeck D."/>
            <person name="Allen E.E."/>
        </authorList>
    </citation>
    <scope>NUCLEOTIDE SEQUENCE</scope>
    <source>
        <strain evidence="3">Hildebrandi</strain>
    </source>
</reference>
<feature type="chain" id="PRO_5039911404" evidence="1">
    <location>
        <begin position="23"/>
        <end position="402"/>
    </location>
</feature>
<feature type="domain" description="ShKT" evidence="2">
    <location>
        <begin position="353"/>
        <end position="389"/>
    </location>
</feature>
<dbReference type="InterPro" id="IPR003582">
    <property type="entry name" value="ShKT_dom"/>
</dbReference>
<dbReference type="Proteomes" id="UP000693970">
    <property type="component" value="Unassembled WGS sequence"/>
</dbReference>
<keyword evidence="1" id="KW-0732">Signal</keyword>
<dbReference type="EMBL" id="JAGRRH010000019">
    <property type="protein sequence ID" value="KAG7349548.1"/>
    <property type="molecule type" value="Genomic_DNA"/>
</dbReference>
<evidence type="ECO:0000256" key="1">
    <source>
        <dbReference type="SAM" id="SignalP"/>
    </source>
</evidence>
<dbReference type="AlphaFoldDB" id="A0A9K3KUY5"/>
<dbReference type="PROSITE" id="PS51670">
    <property type="entry name" value="SHKT"/>
    <property type="match status" value="1"/>
</dbReference>
<accession>A0A9K3KUY5</accession>
<protein>
    <submittedName>
        <fullName evidence="3">ShK domain-like protein</fullName>
    </submittedName>
</protein>
<name>A0A9K3KUY5_9STRA</name>
<organism evidence="3 4">
    <name type="scientific">Nitzschia inconspicua</name>
    <dbReference type="NCBI Taxonomy" id="303405"/>
    <lineage>
        <taxon>Eukaryota</taxon>
        <taxon>Sar</taxon>
        <taxon>Stramenopiles</taxon>
        <taxon>Ochrophyta</taxon>
        <taxon>Bacillariophyta</taxon>
        <taxon>Bacillariophyceae</taxon>
        <taxon>Bacillariophycidae</taxon>
        <taxon>Bacillariales</taxon>
        <taxon>Bacillariaceae</taxon>
        <taxon>Nitzschia</taxon>
    </lineage>
</organism>
<dbReference type="OrthoDB" id="37542at2759"/>
<evidence type="ECO:0000259" key="2">
    <source>
        <dbReference type="PROSITE" id="PS51670"/>
    </source>
</evidence>
<comment type="caution">
    <text evidence="3">The sequence shown here is derived from an EMBL/GenBank/DDBJ whole genome shotgun (WGS) entry which is preliminary data.</text>
</comment>
<keyword evidence="4" id="KW-1185">Reference proteome</keyword>